<name>A0A1G9TIT1_9BACL</name>
<dbReference type="EMBL" id="FNHW01000001">
    <property type="protein sequence ID" value="SDM47448.1"/>
    <property type="molecule type" value="Genomic_DNA"/>
</dbReference>
<organism evidence="1 2">
    <name type="scientific">Fictibacillus solisalsi</name>
    <dbReference type="NCBI Taxonomy" id="459525"/>
    <lineage>
        <taxon>Bacteria</taxon>
        <taxon>Bacillati</taxon>
        <taxon>Bacillota</taxon>
        <taxon>Bacilli</taxon>
        <taxon>Bacillales</taxon>
        <taxon>Fictibacillaceae</taxon>
        <taxon>Fictibacillus</taxon>
    </lineage>
</organism>
<evidence type="ECO:0000313" key="1">
    <source>
        <dbReference type="EMBL" id="SDM47448.1"/>
    </source>
</evidence>
<gene>
    <name evidence="1" type="ORF">SAMN04488137_0312</name>
</gene>
<accession>A0A1G9TIT1</accession>
<dbReference type="Proteomes" id="UP000199544">
    <property type="component" value="Unassembled WGS sequence"/>
</dbReference>
<protein>
    <submittedName>
        <fullName evidence="1">Uncharacterized protein</fullName>
    </submittedName>
</protein>
<sequence length="79" mass="9108">MTMNQSKIQEMLVDLKAKQYIESEITHTLSQNNIPLLSISYSKKEHVFQLKYTDNQEIVSFANVTAAMDAITAEFCRHK</sequence>
<dbReference type="AlphaFoldDB" id="A0A1G9TIT1"/>
<proteinExistence type="predicted"/>
<evidence type="ECO:0000313" key="2">
    <source>
        <dbReference type="Proteomes" id="UP000199544"/>
    </source>
</evidence>
<reference evidence="2" key="1">
    <citation type="submission" date="2016-10" db="EMBL/GenBank/DDBJ databases">
        <authorList>
            <person name="Varghese N."/>
            <person name="Submissions S."/>
        </authorList>
    </citation>
    <scope>NUCLEOTIDE SEQUENCE [LARGE SCALE GENOMIC DNA]</scope>
    <source>
        <strain evidence="2">CGMCC 1.6854</strain>
    </source>
</reference>
<keyword evidence="2" id="KW-1185">Reference proteome</keyword>